<dbReference type="EMBL" id="PXZM01000022">
    <property type="protein sequence ID" value="PSJ95014.1"/>
    <property type="molecule type" value="Genomic_DNA"/>
</dbReference>
<dbReference type="SUPFAM" id="SSF47345">
    <property type="entry name" value="Colicin E immunity proteins"/>
    <property type="match status" value="1"/>
</dbReference>
<evidence type="ECO:0000256" key="1">
    <source>
        <dbReference type="ARBA" id="ARBA00009346"/>
    </source>
</evidence>
<gene>
    <name evidence="3" type="ORF">C7R93_13390</name>
</gene>
<evidence type="ECO:0000256" key="2">
    <source>
        <dbReference type="ARBA" id="ARBA00023025"/>
    </source>
</evidence>
<dbReference type="InterPro" id="IPR035900">
    <property type="entry name" value="Colicin_E_sf"/>
</dbReference>
<comment type="caution">
    <text evidence="3">The sequence shown here is derived from an EMBL/GenBank/DDBJ whole genome shotgun (WGS) entry which is preliminary data.</text>
</comment>
<protein>
    <recommendedName>
        <fullName evidence="5">E9imm peptide</fullName>
    </recommendedName>
</protein>
<dbReference type="GO" id="GO:0015643">
    <property type="term" value="F:toxic substance binding"/>
    <property type="evidence" value="ECO:0007669"/>
    <property type="project" value="InterPro"/>
</dbReference>
<dbReference type="Proteomes" id="UP000240419">
    <property type="component" value="Unassembled WGS sequence"/>
</dbReference>
<dbReference type="GO" id="GO:0030153">
    <property type="term" value="P:bacteriocin immunity"/>
    <property type="evidence" value="ECO:0007669"/>
    <property type="project" value="UniProtKB-KW"/>
</dbReference>
<dbReference type="InterPro" id="IPR000290">
    <property type="entry name" value="Colicin_pyocin"/>
</dbReference>
<keyword evidence="2" id="KW-0079">Bacteriocin immunity</keyword>
<name>A0A2P7V723_9BACL</name>
<dbReference type="Gene3D" id="1.10.1200.20">
    <property type="entry name" value="Colicin E immunity protein"/>
    <property type="match status" value="1"/>
</dbReference>
<evidence type="ECO:0008006" key="5">
    <source>
        <dbReference type="Google" id="ProtNLM"/>
    </source>
</evidence>
<organism evidence="3 4">
    <name type="scientific">Brevibacillus fortis</name>
    <dbReference type="NCBI Taxonomy" id="2126352"/>
    <lineage>
        <taxon>Bacteria</taxon>
        <taxon>Bacillati</taxon>
        <taxon>Bacillota</taxon>
        <taxon>Bacilli</taxon>
        <taxon>Bacillales</taxon>
        <taxon>Paenibacillaceae</taxon>
        <taxon>Brevibacillus</taxon>
    </lineage>
</organism>
<dbReference type="Pfam" id="PF01320">
    <property type="entry name" value="Colicin_Pyocin"/>
    <property type="match status" value="1"/>
</dbReference>
<dbReference type="AlphaFoldDB" id="A0A2P7V723"/>
<accession>A0A2P7V723</accession>
<reference evidence="3 4" key="1">
    <citation type="submission" date="2018-03" db="EMBL/GenBank/DDBJ databases">
        <title>Brevisbacillus phylogenomics.</title>
        <authorList>
            <person name="Dunlap C."/>
        </authorList>
    </citation>
    <scope>NUCLEOTIDE SEQUENCE [LARGE SCALE GENOMIC DNA]</scope>
    <source>
        <strain evidence="3 4">NRRL NRS-1210</strain>
    </source>
</reference>
<dbReference type="OrthoDB" id="6555806at2"/>
<dbReference type="RefSeq" id="WP_106839287.1">
    <property type="nucleotide sequence ID" value="NZ_JARMEZ010000052.1"/>
</dbReference>
<comment type="similarity">
    <text evidence="1">Belongs to the colicins ColE2/ColE8/ColE9 and pyocins S1/S2 family.</text>
</comment>
<proteinExistence type="inferred from homology"/>
<evidence type="ECO:0000313" key="3">
    <source>
        <dbReference type="EMBL" id="PSJ95014.1"/>
    </source>
</evidence>
<sequence>MTRKLSKEELIVLIERIIKVDGTEEEIDMMLSTLEKNVPHPEVNDLIFWNDKELNAQEIVEIALNYKAILLP</sequence>
<keyword evidence="4" id="KW-1185">Reference proteome</keyword>
<evidence type="ECO:0000313" key="4">
    <source>
        <dbReference type="Proteomes" id="UP000240419"/>
    </source>
</evidence>